<feature type="region of interest" description="Disordered" evidence="1">
    <location>
        <begin position="1"/>
        <end position="57"/>
    </location>
</feature>
<dbReference type="AlphaFoldDB" id="A0A0M3JS35"/>
<evidence type="ECO:0000256" key="1">
    <source>
        <dbReference type="SAM" id="MobiDB-lite"/>
    </source>
</evidence>
<sequence length="253" mass="29052">MASEQRKASSSSESTSTSTEEDKKSKSLSSNKEWNKMIKESIKSDEEHMKTNKSSANQRETVIKFVRSHGHQNMARAHLELRNVRNRPFQYKIKCEQNVDITAQSNSSGYVKAFGSARCLLTWHQAQGFDQQQFQTKLIFYIYFVDMNDKNVMKRITMRFTAMASPNEYCDATWMPAQQLTVDIERREDDTKSIIEDEGFEISMQSSRMNSKMNVGGTVDEILDWLCSQSEDTLVLLILCGLIIYSMGFADSH</sequence>
<evidence type="ECO:0000313" key="4">
    <source>
        <dbReference type="WBParaSite" id="ASIM_0001076101-mRNA-1"/>
    </source>
</evidence>
<proteinExistence type="predicted"/>
<feature type="compositionally biased region" description="Basic and acidic residues" evidence="1">
    <location>
        <begin position="33"/>
        <end position="50"/>
    </location>
</feature>
<dbReference type="WBParaSite" id="ASIM_0001076101-mRNA-1">
    <property type="protein sequence ID" value="ASIM_0001076101-mRNA-1"/>
    <property type="gene ID" value="ASIM_0001076101"/>
</dbReference>
<feature type="compositionally biased region" description="Low complexity" evidence="1">
    <location>
        <begin position="8"/>
        <end position="18"/>
    </location>
</feature>
<name>A0A0M3JS35_ANISI</name>
<reference evidence="4" key="1">
    <citation type="submission" date="2017-02" db="UniProtKB">
        <authorList>
            <consortium name="WormBaseParasite"/>
        </authorList>
    </citation>
    <scope>IDENTIFICATION</scope>
</reference>
<dbReference type="Proteomes" id="UP000267096">
    <property type="component" value="Unassembled WGS sequence"/>
</dbReference>
<dbReference type="EMBL" id="UYRR01030994">
    <property type="protein sequence ID" value="VDK42771.1"/>
    <property type="molecule type" value="Genomic_DNA"/>
</dbReference>
<reference evidence="2 3" key="2">
    <citation type="submission" date="2018-11" db="EMBL/GenBank/DDBJ databases">
        <authorList>
            <consortium name="Pathogen Informatics"/>
        </authorList>
    </citation>
    <scope>NUCLEOTIDE SEQUENCE [LARGE SCALE GENOMIC DNA]</scope>
</reference>
<gene>
    <name evidence="2" type="ORF">ASIM_LOCUS10319</name>
</gene>
<evidence type="ECO:0000313" key="3">
    <source>
        <dbReference type="Proteomes" id="UP000267096"/>
    </source>
</evidence>
<organism evidence="4">
    <name type="scientific">Anisakis simplex</name>
    <name type="common">Herring worm</name>
    <dbReference type="NCBI Taxonomy" id="6269"/>
    <lineage>
        <taxon>Eukaryota</taxon>
        <taxon>Metazoa</taxon>
        <taxon>Ecdysozoa</taxon>
        <taxon>Nematoda</taxon>
        <taxon>Chromadorea</taxon>
        <taxon>Rhabditida</taxon>
        <taxon>Spirurina</taxon>
        <taxon>Ascaridomorpha</taxon>
        <taxon>Ascaridoidea</taxon>
        <taxon>Anisakidae</taxon>
        <taxon>Anisakis</taxon>
        <taxon>Anisakis simplex complex</taxon>
    </lineage>
</organism>
<protein>
    <submittedName>
        <fullName evidence="4">Major sperm protein</fullName>
    </submittedName>
</protein>
<keyword evidence="3" id="KW-1185">Reference proteome</keyword>
<evidence type="ECO:0000313" key="2">
    <source>
        <dbReference type="EMBL" id="VDK42771.1"/>
    </source>
</evidence>
<accession>A0A0M3JS35</accession>